<dbReference type="SUPFAM" id="SSF53756">
    <property type="entry name" value="UDP-Glycosyltransferase/glycogen phosphorylase"/>
    <property type="match status" value="1"/>
</dbReference>
<dbReference type="Pfam" id="PF00534">
    <property type="entry name" value="Glycos_transf_1"/>
    <property type="match status" value="1"/>
</dbReference>
<evidence type="ECO:0000313" key="5">
    <source>
        <dbReference type="Proteomes" id="UP000176364"/>
    </source>
</evidence>
<gene>
    <name evidence="4" type="ORF">A3I57_03595</name>
</gene>
<protein>
    <recommendedName>
        <fullName evidence="6">Glycosyl transferase family 1 domain-containing protein</fullName>
    </recommendedName>
</protein>
<evidence type="ECO:0000313" key="4">
    <source>
        <dbReference type="EMBL" id="OGD61830.1"/>
    </source>
</evidence>
<evidence type="ECO:0008006" key="6">
    <source>
        <dbReference type="Google" id="ProtNLM"/>
    </source>
</evidence>
<dbReference type="Pfam" id="PF13439">
    <property type="entry name" value="Glyco_transf_4"/>
    <property type="match status" value="1"/>
</dbReference>
<dbReference type="InterPro" id="IPR001296">
    <property type="entry name" value="Glyco_trans_1"/>
</dbReference>
<dbReference type="InterPro" id="IPR028098">
    <property type="entry name" value="Glyco_trans_4-like_N"/>
</dbReference>
<dbReference type="GO" id="GO:0016757">
    <property type="term" value="F:glycosyltransferase activity"/>
    <property type="evidence" value="ECO:0007669"/>
    <property type="project" value="InterPro"/>
</dbReference>
<proteinExistence type="predicted"/>
<dbReference type="PANTHER" id="PTHR46401">
    <property type="entry name" value="GLYCOSYLTRANSFERASE WBBK-RELATED"/>
    <property type="match status" value="1"/>
</dbReference>
<dbReference type="CDD" id="cd03809">
    <property type="entry name" value="GT4_MtfB-like"/>
    <property type="match status" value="1"/>
</dbReference>
<evidence type="ECO:0000259" key="3">
    <source>
        <dbReference type="Pfam" id="PF13439"/>
    </source>
</evidence>
<accession>A0A1F5E3E8</accession>
<feature type="domain" description="Glycosyltransferase subfamily 4-like N-terminal" evidence="3">
    <location>
        <begin position="51"/>
        <end position="170"/>
    </location>
</feature>
<sequence>MLIGIDANEANVGKRVGSNVFAFEVLTQLYRRRGSHQFLIYLAAAPLPDLPRPKNNWQYRILRPGWFWTQWRLPLDLLVHRPRPKVFLTLGHYAPRFSPVPTMICIMDLAFLKFPDSFLKKDLYKLTAWTRYSVKQASHIFAISQATKNDIINSYGVSPSKISVAYPGVDRLKSAGKSPVKGKYILYVGTLQPRKNIDVLIEACKDGPCRLVIAGKIGWKYQPKAVPHVKYLGFVPQDRLAALIKGSQGLVLPSLYEGFGIPVVQAMSLGVPVLVSRNSSLVEIVADSGLFIEPPFDASAILAGLAKLLSLTPSQKQALTAKAKLRAQQFSWANTAKVILSTIQEKLRK</sequence>
<feature type="domain" description="Glycosyl transferase family 1" evidence="2">
    <location>
        <begin position="174"/>
        <end position="317"/>
    </location>
</feature>
<name>A0A1F5E3E8_9BACT</name>
<evidence type="ECO:0000256" key="1">
    <source>
        <dbReference type="ARBA" id="ARBA00022679"/>
    </source>
</evidence>
<dbReference type="PANTHER" id="PTHR46401:SF2">
    <property type="entry name" value="GLYCOSYLTRANSFERASE WBBK-RELATED"/>
    <property type="match status" value="1"/>
</dbReference>
<dbReference type="EMBL" id="MEZQ01000003">
    <property type="protein sequence ID" value="OGD61830.1"/>
    <property type="molecule type" value="Genomic_DNA"/>
</dbReference>
<comment type="caution">
    <text evidence="4">The sequence shown here is derived from an EMBL/GenBank/DDBJ whole genome shotgun (WGS) entry which is preliminary data.</text>
</comment>
<keyword evidence="1" id="KW-0808">Transferase</keyword>
<organism evidence="4 5">
    <name type="scientific">Candidatus Beckwithbacteria bacterium RIFCSPLOWO2_02_FULL_47_23</name>
    <dbReference type="NCBI Taxonomy" id="1797463"/>
    <lineage>
        <taxon>Bacteria</taxon>
        <taxon>Candidatus Beckwithiibacteriota</taxon>
    </lineage>
</organism>
<dbReference type="Proteomes" id="UP000176364">
    <property type="component" value="Unassembled WGS sequence"/>
</dbReference>
<dbReference type="GO" id="GO:0009103">
    <property type="term" value="P:lipopolysaccharide biosynthetic process"/>
    <property type="evidence" value="ECO:0007669"/>
    <property type="project" value="TreeGrafter"/>
</dbReference>
<reference evidence="4 5" key="1">
    <citation type="journal article" date="2016" name="Nat. Commun.">
        <title>Thousands of microbial genomes shed light on interconnected biogeochemical processes in an aquifer system.</title>
        <authorList>
            <person name="Anantharaman K."/>
            <person name="Brown C.T."/>
            <person name="Hug L.A."/>
            <person name="Sharon I."/>
            <person name="Castelle C.J."/>
            <person name="Probst A.J."/>
            <person name="Thomas B.C."/>
            <person name="Singh A."/>
            <person name="Wilkins M.J."/>
            <person name="Karaoz U."/>
            <person name="Brodie E.L."/>
            <person name="Williams K.H."/>
            <person name="Hubbard S.S."/>
            <person name="Banfield J.F."/>
        </authorList>
    </citation>
    <scope>NUCLEOTIDE SEQUENCE [LARGE SCALE GENOMIC DNA]</scope>
</reference>
<dbReference type="Gene3D" id="3.40.50.2000">
    <property type="entry name" value="Glycogen Phosphorylase B"/>
    <property type="match status" value="2"/>
</dbReference>
<dbReference type="AlphaFoldDB" id="A0A1F5E3E8"/>
<evidence type="ECO:0000259" key="2">
    <source>
        <dbReference type="Pfam" id="PF00534"/>
    </source>
</evidence>